<feature type="region of interest" description="Disordered" evidence="1">
    <location>
        <begin position="120"/>
        <end position="161"/>
    </location>
</feature>
<protein>
    <submittedName>
        <fullName evidence="3">Transcription factor IIIA</fullName>
    </submittedName>
</protein>
<feature type="region of interest" description="Disordered" evidence="1">
    <location>
        <begin position="1"/>
        <end position="80"/>
    </location>
</feature>
<dbReference type="PANTHER" id="PTHR35391">
    <property type="entry name" value="C2H2-TYPE DOMAIN-CONTAINING PROTEIN-RELATED"/>
    <property type="match status" value="1"/>
</dbReference>
<dbReference type="EMBL" id="MU858045">
    <property type="protein sequence ID" value="KAK4220163.1"/>
    <property type="molecule type" value="Genomic_DNA"/>
</dbReference>
<dbReference type="AlphaFoldDB" id="A0AAN7BDN9"/>
<dbReference type="InterPro" id="IPR013087">
    <property type="entry name" value="Znf_C2H2_type"/>
</dbReference>
<feature type="compositionally biased region" description="Acidic residues" evidence="1">
    <location>
        <begin position="617"/>
        <end position="631"/>
    </location>
</feature>
<accession>A0AAN7BDN9</accession>
<feature type="compositionally biased region" description="Polar residues" evidence="1">
    <location>
        <begin position="549"/>
        <end position="570"/>
    </location>
</feature>
<evidence type="ECO:0000256" key="1">
    <source>
        <dbReference type="SAM" id="MobiDB-lite"/>
    </source>
</evidence>
<feature type="compositionally biased region" description="Polar residues" evidence="1">
    <location>
        <begin position="249"/>
        <end position="258"/>
    </location>
</feature>
<proteinExistence type="predicted"/>
<feature type="compositionally biased region" description="Basic and acidic residues" evidence="1">
    <location>
        <begin position="12"/>
        <end position="24"/>
    </location>
</feature>
<feature type="region of interest" description="Disordered" evidence="1">
    <location>
        <begin position="1097"/>
        <end position="1160"/>
    </location>
</feature>
<evidence type="ECO:0000313" key="3">
    <source>
        <dbReference type="EMBL" id="KAK4220163.1"/>
    </source>
</evidence>
<feature type="compositionally biased region" description="Polar residues" evidence="1">
    <location>
        <begin position="275"/>
        <end position="294"/>
    </location>
</feature>
<evidence type="ECO:0000259" key="2">
    <source>
        <dbReference type="PROSITE" id="PS00028"/>
    </source>
</evidence>
<comment type="caution">
    <text evidence="3">The sequence shown here is derived from an EMBL/GenBank/DDBJ whole genome shotgun (WGS) entry which is preliminary data.</text>
</comment>
<feature type="domain" description="C2H2-type" evidence="2">
    <location>
        <begin position="896"/>
        <end position="916"/>
    </location>
</feature>
<dbReference type="PANTHER" id="PTHR35391:SF3">
    <property type="entry name" value="FINGER DOMAIN PROTEIN, PUTATIVE (AFU_ORTHOLOGUE AFUA_8G04300)-RELATED"/>
    <property type="match status" value="1"/>
</dbReference>
<evidence type="ECO:0000313" key="4">
    <source>
        <dbReference type="Proteomes" id="UP001301769"/>
    </source>
</evidence>
<name>A0AAN7BDN9_9PEZI</name>
<dbReference type="Proteomes" id="UP001301769">
    <property type="component" value="Unassembled WGS sequence"/>
</dbReference>
<dbReference type="SMART" id="SM00355">
    <property type="entry name" value="ZnF_C2H2"/>
    <property type="match status" value="3"/>
</dbReference>
<dbReference type="PROSITE" id="PS00028">
    <property type="entry name" value="ZINC_FINGER_C2H2_1"/>
    <property type="match status" value="2"/>
</dbReference>
<feature type="domain" description="C2H2-type" evidence="2">
    <location>
        <begin position="831"/>
        <end position="854"/>
    </location>
</feature>
<gene>
    <name evidence="3" type="ORF">QBC37DRAFT_2799</name>
</gene>
<dbReference type="Pfam" id="PF26082">
    <property type="entry name" value="zf-C2H2_AcuF"/>
    <property type="match status" value="1"/>
</dbReference>
<reference evidence="3" key="2">
    <citation type="submission" date="2023-05" db="EMBL/GenBank/DDBJ databases">
        <authorList>
            <consortium name="Lawrence Berkeley National Laboratory"/>
            <person name="Steindorff A."/>
            <person name="Hensen N."/>
            <person name="Bonometti L."/>
            <person name="Westerberg I."/>
            <person name="Brannstrom I.O."/>
            <person name="Guillou S."/>
            <person name="Cros-Aarteil S."/>
            <person name="Calhoun S."/>
            <person name="Haridas S."/>
            <person name="Kuo A."/>
            <person name="Mondo S."/>
            <person name="Pangilinan J."/>
            <person name="Riley R."/>
            <person name="Labutti K."/>
            <person name="Andreopoulos B."/>
            <person name="Lipzen A."/>
            <person name="Chen C."/>
            <person name="Yanf M."/>
            <person name="Daum C."/>
            <person name="Ng V."/>
            <person name="Clum A."/>
            <person name="Ohm R."/>
            <person name="Martin F."/>
            <person name="Silar P."/>
            <person name="Natvig D."/>
            <person name="Lalanne C."/>
            <person name="Gautier V."/>
            <person name="Ament-Velasquez S.L."/>
            <person name="Kruys A."/>
            <person name="Hutchinson M.I."/>
            <person name="Powell A.J."/>
            <person name="Barry K."/>
            <person name="Miller A.N."/>
            <person name="Grigoriev I.V."/>
            <person name="Debuchy R."/>
            <person name="Gladieux P."/>
            <person name="Thoren M.H."/>
            <person name="Johannesson H."/>
        </authorList>
    </citation>
    <scope>NUCLEOTIDE SEQUENCE</scope>
    <source>
        <strain evidence="3">PSN293</strain>
    </source>
</reference>
<organism evidence="3 4">
    <name type="scientific">Rhypophila decipiens</name>
    <dbReference type="NCBI Taxonomy" id="261697"/>
    <lineage>
        <taxon>Eukaryota</taxon>
        <taxon>Fungi</taxon>
        <taxon>Dikarya</taxon>
        <taxon>Ascomycota</taxon>
        <taxon>Pezizomycotina</taxon>
        <taxon>Sordariomycetes</taxon>
        <taxon>Sordariomycetidae</taxon>
        <taxon>Sordariales</taxon>
        <taxon>Naviculisporaceae</taxon>
        <taxon>Rhypophila</taxon>
    </lineage>
</organism>
<feature type="compositionally biased region" description="Low complexity" evidence="1">
    <location>
        <begin position="606"/>
        <end position="616"/>
    </location>
</feature>
<dbReference type="InterPro" id="IPR058925">
    <property type="entry name" value="zf-C2H2_AcuF"/>
</dbReference>
<keyword evidence="4" id="KW-1185">Reference proteome</keyword>
<feature type="region of interest" description="Disordered" evidence="1">
    <location>
        <begin position="236"/>
        <end position="298"/>
    </location>
</feature>
<feature type="compositionally biased region" description="Polar residues" evidence="1">
    <location>
        <begin position="28"/>
        <end position="78"/>
    </location>
</feature>
<feature type="region of interest" description="Disordered" evidence="1">
    <location>
        <begin position="480"/>
        <end position="524"/>
    </location>
</feature>
<reference evidence="3" key="1">
    <citation type="journal article" date="2023" name="Mol. Phylogenet. Evol.">
        <title>Genome-scale phylogeny and comparative genomics of the fungal order Sordariales.</title>
        <authorList>
            <person name="Hensen N."/>
            <person name="Bonometti L."/>
            <person name="Westerberg I."/>
            <person name="Brannstrom I.O."/>
            <person name="Guillou S."/>
            <person name="Cros-Aarteil S."/>
            <person name="Calhoun S."/>
            <person name="Haridas S."/>
            <person name="Kuo A."/>
            <person name="Mondo S."/>
            <person name="Pangilinan J."/>
            <person name="Riley R."/>
            <person name="LaButti K."/>
            <person name="Andreopoulos B."/>
            <person name="Lipzen A."/>
            <person name="Chen C."/>
            <person name="Yan M."/>
            <person name="Daum C."/>
            <person name="Ng V."/>
            <person name="Clum A."/>
            <person name="Steindorff A."/>
            <person name="Ohm R.A."/>
            <person name="Martin F."/>
            <person name="Silar P."/>
            <person name="Natvig D.O."/>
            <person name="Lalanne C."/>
            <person name="Gautier V."/>
            <person name="Ament-Velasquez S.L."/>
            <person name="Kruys A."/>
            <person name="Hutchinson M.I."/>
            <person name="Powell A.J."/>
            <person name="Barry K."/>
            <person name="Miller A.N."/>
            <person name="Grigoriev I.V."/>
            <person name="Debuchy R."/>
            <person name="Gladieux P."/>
            <person name="Hiltunen Thoren M."/>
            <person name="Johannesson H."/>
        </authorList>
    </citation>
    <scope>NUCLEOTIDE SEQUENCE</scope>
    <source>
        <strain evidence="3">PSN293</strain>
    </source>
</reference>
<sequence length="1160" mass="128071">MASAYTLYPTAARRDQISDPRNIAHDSQYVQQIPPSTPGNGSLHPSYSTEFRSASGSPALNNEATPAESESTLSVHYQSSEFSESDDPFFGINFGSIDDGSPSFLGEPFAQVPKDDQLLSGQTSFDLPQGTAYFPLSPDKTPSLHTSSPNGEKRSGGRATFPSIQTDLDAQQDFVFTGPAASAFTVKQPNFQFTPDTSGSGRSSDDGLAPAALIMPAQSPQVTVSEWGKDEVVPYDLNADDHQHGPTGDVNTQYSAQGARSLPPSRDGSGRWVPNQATGQSGLDPNSRPTNEVPSMNEMEANRKVDEKNQEVDGWLDNHLNNGFDQNAERNAQRSADDDDNIPEREIALGSETENRHVPGQTYYVEKGGELTEADLELMRQGRNWADAPLPFAISKPETTHYQPETSQAAIEKFEELCRDNASVVSRAATWGTRRRSLPSISDFEGVTSGNFLKKLSLSRGEARRPSILKELRGLMVKKPNANNLNKRTRPETEAEASGTKTPVERKDTLNLSPPGRSLSWNKKQDVPSINTAFVAMGSNMASIGATHTRSGSISATPITSPRSPSNFSLSVKKPLNRIRSKSDLPKNPQSGLADMWRKSGGPPVAYLAKPPANAAEAEDDDDEDEDSYEDSENKDAANKLIEEITPNFGGFQQHVLKLNPMLDKTNNYLVDRIAHQQIIRYKSLLNARVKHLQNVSNRNCSAGAMCIAMGGSANALDSRGDARGLDPMSARYDGSDGDVTPLEGVISQESFPPDIPMPPTATLPAEFECQLCFQPKKFQKPSDWTKHVHEDVQPFTCTWDRCRDPKIFKRKADWVRHENEGHRHLEWWTCDVEDCRHICYRRDNFLQHLVREHKFAEPKIKTKAAIKRMGNNDPTWQKVDQCHEETQVEPQQEPCRFCGKVFPTWKKLTVHLAKHMEQISLPILKLVAKKELEADTIISPVQEPPQRQFPITYPIKQEQNPYGTSPMNQTPLSLGFSTSPQHQFPQSVMYPIVPPSYQPSLYTGYDALPQAMSAASLSTPINHYPSIDTQSHAYSGLQPVVTSVATGPGSFMVSAPSHTHGYMSNLSVSVPQQQTQDVVNGMEPFPSLSLNPLGLQDHQQGMHGYNHPHQQQQHLMDPHSANGNGMGGDQYVSQPGGSVSPYDRSPHQQQQQNGFYGQR</sequence>
<feature type="region of interest" description="Disordered" evidence="1">
    <location>
        <begin position="549"/>
        <end position="635"/>
    </location>
</feature>